<dbReference type="EMBL" id="ML122252">
    <property type="protein sequence ID" value="RPD65570.1"/>
    <property type="molecule type" value="Genomic_DNA"/>
</dbReference>
<evidence type="ECO:0000313" key="1">
    <source>
        <dbReference type="EMBL" id="RPD65570.1"/>
    </source>
</evidence>
<gene>
    <name evidence="1" type="ORF">L227DRAFT_493643</name>
</gene>
<name>A0A5C2SPJ3_9APHY</name>
<dbReference type="OrthoDB" id="2745470at2759"/>
<sequence length="291" mass="32725">MSAVPVALYQIFFSDGKPFNVHAASCSLLSDMIRSRFIGREHGLMVRECEFEDLACRQTTSKLRKTREELIGFTSSRPANLVVVINTHADPMDGGLLYGHNKTTSLDSVCDHMFGHRFPFHHFKKSVLFVVCCGGLAKHGLTEIQRASTKFDVVFAFGASMLDPILAISQFATSIVDFYIIGQEDLWRAIPLSLKQEIMKHTSIYVGSNGQVQRACDASWRRRPNGEDVRCCRQVAKYMGTDRSGRIKFRCCVPTHHGSRTFFVTPFPSVSGVRRFLGRRGGPRYMVSLCQ</sequence>
<proteinExistence type="predicted"/>
<dbReference type="AlphaFoldDB" id="A0A5C2SPJ3"/>
<evidence type="ECO:0000313" key="2">
    <source>
        <dbReference type="Proteomes" id="UP000313359"/>
    </source>
</evidence>
<organism evidence="1 2">
    <name type="scientific">Lentinus tigrinus ALCF2SS1-6</name>
    <dbReference type="NCBI Taxonomy" id="1328759"/>
    <lineage>
        <taxon>Eukaryota</taxon>
        <taxon>Fungi</taxon>
        <taxon>Dikarya</taxon>
        <taxon>Basidiomycota</taxon>
        <taxon>Agaricomycotina</taxon>
        <taxon>Agaricomycetes</taxon>
        <taxon>Polyporales</taxon>
        <taxon>Polyporaceae</taxon>
        <taxon>Lentinus</taxon>
    </lineage>
</organism>
<keyword evidence="2" id="KW-1185">Reference proteome</keyword>
<dbReference type="Proteomes" id="UP000313359">
    <property type="component" value="Unassembled WGS sequence"/>
</dbReference>
<reference evidence="1" key="1">
    <citation type="journal article" date="2018" name="Genome Biol. Evol.">
        <title>Genomics and development of Lentinus tigrinus, a white-rot wood-decaying mushroom with dimorphic fruiting bodies.</title>
        <authorList>
            <person name="Wu B."/>
            <person name="Xu Z."/>
            <person name="Knudson A."/>
            <person name="Carlson A."/>
            <person name="Chen N."/>
            <person name="Kovaka S."/>
            <person name="LaButti K."/>
            <person name="Lipzen A."/>
            <person name="Pennachio C."/>
            <person name="Riley R."/>
            <person name="Schakwitz W."/>
            <person name="Umezawa K."/>
            <person name="Ohm R.A."/>
            <person name="Grigoriev I.V."/>
            <person name="Nagy L.G."/>
            <person name="Gibbons J."/>
            <person name="Hibbett D."/>
        </authorList>
    </citation>
    <scope>NUCLEOTIDE SEQUENCE [LARGE SCALE GENOMIC DNA]</scope>
    <source>
        <strain evidence="1">ALCF2SS1-6</strain>
    </source>
</reference>
<accession>A0A5C2SPJ3</accession>
<protein>
    <submittedName>
        <fullName evidence="1">Uncharacterized protein</fullName>
    </submittedName>
</protein>